<dbReference type="InterPro" id="IPR029044">
    <property type="entry name" value="Nucleotide-diphossugar_trans"/>
</dbReference>
<dbReference type="GO" id="GO:0016758">
    <property type="term" value="F:hexosyltransferase activity"/>
    <property type="evidence" value="ECO:0007669"/>
    <property type="project" value="UniProtKB-ARBA"/>
</dbReference>
<keyword evidence="3" id="KW-1185">Reference proteome</keyword>
<organism evidence="2 3">
    <name type="scientific">Shewanella aestuarii</name>
    <dbReference type="NCBI Taxonomy" id="1028752"/>
    <lineage>
        <taxon>Bacteria</taxon>
        <taxon>Pseudomonadati</taxon>
        <taxon>Pseudomonadota</taxon>
        <taxon>Gammaproteobacteria</taxon>
        <taxon>Alteromonadales</taxon>
        <taxon>Shewanellaceae</taxon>
        <taxon>Shewanella</taxon>
    </lineage>
</organism>
<dbReference type="Gene3D" id="3.90.550.10">
    <property type="entry name" value="Spore Coat Polysaccharide Biosynthesis Protein SpsA, Chain A"/>
    <property type="match status" value="1"/>
</dbReference>
<evidence type="ECO:0000259" key="1">
    <source>
        <dbReference type="Pfam" id="PF00535"/>
    </source>
</evidence>
<feature type="domain" description="Glycosyltransferase 2-like" evidence="1">
    <location>
        <begin position="5"/>
        <end position="167"/>
    </location>
</feature>
<dbReference type="PANTHER" id="PTHR22916">
    <property type="entry name" value="GLYCOSYLTRANSFERASE"/>
    <property type="match status" value="1"/>
</dbReference>
<dbReference type="EMBL" id="CP050313">
    <property type="protein sequence ID" value="QIR13946.1"/>
    <property type="molecule type" value="Genomic_DNA"/>
</dbReference>
<sequence length="298" mass="33932">MTKITVIIPVYNAEKYIERSLDSILIQECINDIEILCINDGSTDNSALIIEKKCLENSSIKLINQKNQGPAHARNFAMSIAKGDYIAFVAVDDFIVCNNLIWLLQEINNSRIDIIFFDSSTIQSKGKISRKISLTVQFFANSDHGFRYLQENHYGPNFCLAFFFSVFLHNNKLLFPLNSNCGKSHFFRMVILTSSRIVLLSDVFYHYVQSEGSYCRVTNTRNLLDLPVLYLKILSALTLSQKAQIGPFKVNNIRGVSLPHCNFSLSDTIMILLSKFVDKIKTDLLKVIDIHVFKVINI</sequence>
<evidence type="ECO:0000313" key="3">
    <source>
        <dbReference type="Proteomes" id="UP000502608"/>
    </source>
</evidence>
<proteinExistence type="predicted"/>
<accession>A0A6G9QHH3</accession>
<dbReference type="InterPro" id="IPR001173">
    <property type="entry name" value="Glyco_trans_2-like"/>
</dbReference>
<dbReference type="KEGG" id="saes:HBH39_05070"/>
<dbReference type="AlphaFoldDB" id="A0A6G9QHH3"/>
<dbReference type="Proteomes" id="UP000502608">
    <property type="component" value="Chromosome"/>
</dbReference>
<protein>
    <submittedName>
        <fullName evidence="2">Glycosyltransferase family 2 protein</fullName>
    </submittedName>
</protein>
<dbReference type="Pfam" id="PF00535">
    <property type="entry name" value="Glycos_transf_2"/>
    <property type="match status" value="1"/>
</dbReference>
<evidence type="ECO:0000313" key="2">
    <source>
        <dbReference type="EMBL" id="QIR13946.1"/>
    </source>
</evidence>
<dbReference type="CDD" id="cd00761">
    <property type="entry name" value="Glyco_tranf_GTA_type"/>
    <property type="match status" value="1"/>
</dbReference>
<dbReference type="PANTHER" id="PTHR22916:SF3">
    <property type="entry name" value="UDP-GLCNAC:BETAGAL BETA-1,3-N-ACETYLGLUCOSAMINYLTRANSFERASE-LIKE PROTEIN 1"/>
    <property type="match status" value="1"/>
</dbReference>
<keyword evidence="2" id="KW-0808">Transferase</keyword>
<reference evidence="2 3" key="1">
    <citation type="submission" date="2020-03" db="EMBL/GenBank/DDBJ databases">
        <title>Complete genome sequence of Shewanella sp.</title>
        <authorList>
            <person name="Kim Y.-S."/>
            <person name="Kim S.-J."/>
            <person name="Jung H.-K."/>
            <person name="Kim K.-H."/>
        </authorList>
    </citation>
    <scope>NUCLEOTIDE SEQUENCE [LARGE SCALE GENOMIC DNA]</scope>
    <source>
        <strain evidence="2 3">PN3F2</strain>
    </source>
</reference>
<dbReference type="RefSeq" id="WP_167676181.1">
    <property type="nucleotide sequence ID" value="NZ_CP050313.1"/>
</dbReference>
<dbReference type="SUPFAM" id="SSF53448">
    <property type="entry name" value="Nucleotide-diphospho-sugar transferases"/>
    <property type="match status" value="1"/>
</dbReference>
<name>A0A6G9QHH3_9GAMM</name>
<gene>
    <name evidence="2" type="ORF">HBH39_05070</name>
</gene>